<organism evidence="6 7">
    <name type="scientific">Candidatus Falkowbacteria bacterium RIFOXYD2_FULL_34_120</name>
    <dbReference type="NCBI Taxonomy" id="1798007"/>
    <lineage>
        <taxon>Bacteria</taxon>
        <taxon>Candidatus Falkowiibacteriota</taxon>
    </lineage>
</organism>
<dbReference type="AlphaFoldDB" id="A0A1F5TRC5"/>
<dbReference type="Pfam" id="PF01078">
    <property type="entry name" value="Mg_chelatase"/>
    <property type="match status" value="1"/>
</dbReference>
<dbReference type="Gene3D" id="3.30.230.10">
    <property type="match status" value="1"/>
</dbReference>
<dbReference type="Pfam" id="PF05362">
    <property type="entry name" value="Lon_C"/>
    <property type="match status" value="1"/>
</dbReference>
<evidence type="ECO:0000313" key="7">
    <source>
        <dbReference type="Proteomes" id="UP000177579"/>
    </source>
</evidence>
<feature type="transmembrane region" description="Helical" evidence="3">
    <location>
        <begin position="155"/>
        <end position="187"/>
    </location>
</feature>
<keyword evidence="3" id="KW-0472">Membrane</keyword>
<dbReference type="InterPro" id="IPR027417">
    <property type="entry name" value="P-loop_NTPase"/>
</dbReference>
<evidence type="ECO:0000256" key="3">
    <source>
        <dbReference type="SAM" id="Phobius"/>
    </source>
</evidence>
<evidence type="ECO:0000256" key="2">
    <source>
        <dbReference type="ARBA" id="ARBA00026070"/>
    </source>
</evidence>
<feature type="domain" description="Magnesium chelatase ChlI-like catalytic" evidence="4">
    <location>
        <begin position="40"/>
        <end position="83"/>
    </location>
</feature>
<dbReference type="SUPFAM" id="SSF52540">
    <property type="entry name" value="P-loop containing nucleoside triphosphate hydrolases"/>
    <property type="match status" value="1"/>
</dbReference>
<name>A0A1F5TRC5_9BACT</name>
<keyword evidence="3" id="KW-0812">Transmembrane</keyword>
<keyword evidence="1" id="KW-0645">Protease</keyword>
<sequence>MENANDARIQKILNYPEKLKDYLKNFNNTSEIKIPSDPIERVIFQDKAKDAIRKIAQNRGHILMVGKPGTGKSLLAEMFNKVLDMSLGDYLRPQKAIVGYPGKDKNNIRIAYEDPEKIKAVLEEINLKILEQANHTKEFSLQEEINSSTKIRNGLLITAVLVVFTAIFISPYIFGVVGLFGIGAIFMQIQIMNFKVQEKTQRENGPPVKRSIKRFLDMVPEILYDPTGDTGLMGRISAPGHRTMKGGFRHDPYQSGGLGTPAHKRAFLGAHAKSPIIYIDELRTLLESGYMSHLLEIMQNKSYILEGGGDQSTGSGAADKSQDRLRAENIIIACCNHDVLNYLIEKSDGAFLSRIEDKGEVIELNSSVPETEKNIEAVTQYIKQEVTNIEVDFQNAWGKVIKKEGYEGVRIRSEKIKGELLPLEYKLEARDFSKEAVLEIIKELRCRSSKQELSALLRPINGVIKTAEFEAILENSKLVEAKHVCRALKIHISLEGSISQKMIEYNKKLLRHLVVNTDFIGYVVGLGVFTSKSGQMFGQPLPIRCQSILGGQNLVNAPGKLGEIAKAAVQNVRSSIRGAINKIDIKQIDCEMHIEYIQAHGGVEGDSASVAMDIGLVSSLIKIPVNYKYGVTGSLSGNVVLGVGGVAEKIKSIMDENLGMDGVCIPWLNCHDIEPLLLNTEYEAIEKEKVSGIRIFRNKNKTTPFDIYFCDNKYDAYKILLGIDEKKFEEKIIEIIKEYQNKTK</sequence>
<gene>
    <name evidence="6" type="ORF">A2531_07260</name>
</gene>
<evidence type="ECO:0000259" key="5">
    <source>
        <dbReference type="Pfam" id="PF05362"/>
    </source>
</evidence>
<dbReference type="InterPro" id="IPR008269">
    <property type="entry name" value="Lon_proteolytic"/>
</dbReference>
<dbReference type="GO" id="GO:0004252">
    <property type="term" value="F:serine-type endopeptidase activity"/>
    <property type="evidence" value="ECO:0007669"/>
    <property type="project" value="InterPro"/>
</dbReference>
<comment type="subunit">
    <text evidence="2">Homohexamer. Organized in a ring with a central cavity.</text>
</comment>
<reference evidence="6 7" key="1">
    <citation type="journal article" date="2016" name="Nat. Commun.">
        <title>Thousands of microbial genomes shed light on interconnected biogeochemical processes in an aquifer system.</title>
        <authorList>
            <person name="Anantharaman K."/>
            <person name="Brown C.T."/>
            <person name="Hug L.A."/>
            <person name="Sharon I."/>
            <person name="Castelle C.J."/>
            <person name="Probst A.J."/>
            <person name="Thomas B.C."/>
            <person name="Singh A."/>
            <person name="Wilkins M.J."/>
            <person name="Karaoz U."/>
            <person name="Brodie E.L."/>
            <person name="Williams K.H."/>
            <person name="Hubbard S.S."/>
            <person name="Banfield J.F."/>
        </authorList>
    </citation>
    <scope>NUCLEOTIDE SEQUENCE [LARGE SCALE GENOMIC DNA]</scope>
</reference>
<dbReference type="Proteomes" id="UP000177579">
    <property type="component" value="Unassembled WGS sequence"/>
</dbReference>
<dbReference type="InterPro" id="IPR020568">
    <property type="entry name" value="Ribosomal_Su5_D2-typ_SF"/>
</dbReference>
<feature type="domain" description="Lon proteolytic" evidence="5">
    <location>
        <begin position="514"/>
        <end position="676"/>
    </location>
</feature>
<dbReference type="InterPro" id="IPR014721">
    <property type="entry name" value="Ribsml_uS5_D2-typ_fold_subgr"/>
</dbReference>
<keyword evidence="3" id="KW-1133">Transmembrane helix</keyword>
<dbReference type="SUPFAM" id="SSF54211">
    <property type="entry name" value="Ribosomal protein S5 domain 2-like"/>
    <property type="match status" value="1"/>
</dbReference>
<accession>A0A1F5TRC5</accession>
<dbReference type="GO" id="GO:0006508">
    <property type="term" value="P:proteolysis"/>
    <property type="evidence" value="ECO:0007669"/>
    <property type="project" value="UniProtKB-KW"/>
</dbReference>
<protein>
    <recommendedName>
        <fullName evidence="8">Endopeptidase La</fullName>
    </recommendedName>
</protein>
<dbReference type="InterPro" id="IPR027065">
    <property type="entry name" value="Lon_Prtase"/>
</dbReference>
<evidence type="ECO:0008006" key="8">
    <source>
        <dbReference type="Google" id="ProtNLM"/>
    </source>
</evidence>
<dbReference type="Gene3D" id="3.40.50.300">
    <property type="entry name" value="P-loop containing nucleotide triphosphate hydrolases"/>
    <property type="match status" value="2"/>
</dbReference>
<dbReference type="EMBL" id="MFGO01000010">
    <property type="protein sequence ID" value="OGF41378.1"/>
    <property type="molecule type" value="Genomic_DNA"/>
</dbReference>
<dbReference type="InterPro" id="IPR000523">
    <property type="entry name" value="Mg_chelatse_chII-like_cat_dom"/>
</dbReference>
<keyword evidence="1" id="KW-0378">Hydrolase</keyword>
<comment type="caution">
    <text evidence="6">The sequence shown here is derived from an EMBL/GenBank/DDBJ whole genome shotgun (WGS) entry which is preliminary data.</text>
</comment>
<dbReference type="GO" id="GO:0004176">
    <property type="term" value="F:ATP-dependent peptidase activity"/>
    <property type="evidence" value="ECO:0007669"/>
    <property type="project" value="InterPro"/>
</dbReference>
<dbReference type="GO" id="GO:0030163">
    <property type="term" value="P:protein catabolic process"/>
    <property type="evidence" value="ECO:0007669"/>
    <property type="project" value="InterPro"/>
</dbReference>
<dbReference type="PANTHER" id="PTHR10046">
    <property type="entry name" value="ATP DEPENDENT LON PROTEASE FAMILY MEMBER"/>
    <property type="match status" value="1"/>
</dbReference>
<proteinExistence type="predicted"/>
<dbReference type="Gene3D" id="1.10.8.60">
    <property type="match status" value="1"/>
</dbReference>
<evidence type="ECO:0000259" key="4">
    <source>
        <dbReference type="Pfam" id="PF01078"/>
    </source>
</evidence>
<evidence type="ECO:0000256" key="1">
    <source>
        <dbReference type="ARBA" id="ARBA00022670"/>
    </source>
</evidence>
<dbReference type="GO" id="GO:0005524">
    <property type="term" value="F:ATP binding"/>
    <property type="evidence" value="ECO:0007669"/>
    <property type="project" value="InterPro"/>
</dbReference>
<evidence type="ECO:0000313" key="6">
    <source>
        <dbReference type="EMBL" id="OGF41378.1"/>
    </source>
</evidence>